<keyword evidence="3" id="KW-1185">Reference proteome</keyword>
<dbReference type="EMBL" id="WWBZ02000001">
    <property type="protein sequence ID" value="KAF4312951.1"/>
    <property type="molecule type" value="Genomic_DNA"/>
</dbReference>
<feature type="region of interest" description="Disordered" evidence="1">
    <location>
        <begin position="1"/>
        <end position="44"/>
    </location>
</feature>
<protein>
    <submittedName>
        <fullName evidence="2">Uncharacterized protein</fullName>
    </submittedName>
</protein>
<proteinExistence type="predicted"/>
<sequence length="167" mass="19002">MNRNANENTTFQRVPTQHNPFVTGPPTRGTNNTRRSNTTQTLPEMDREQAHILRHRAYTLAALEGRIATGANKPTFEEWLVQRQNQNVHQEETEAAAPKEDKTQSRTQALKAGLRRRLAIHRPAPPTFPKQDGCTPRRAPTRRERHLSPSPPPPPVPPKDPPRSVRR</sequence>
<feature type="region of interest" description="Disordered" evidence="1">
    <location>
        <begin position="83"/>
        <end position="167"/>
    </location>
</feature>
<evidence type="ECO:0000256" key="1">
    <source>
        <dbReference type="SAM" id="MobiDB-lite"/>
    </source>
</evidence>
<name>A0A8H4J4A3_9PEZI</name>
<feature type="compositionally biased region" description="Pro residues" evidence="1">
    <location>
        <begin position="149"/>
        <end position="159"/>
    </location>
</feature>
<dbReference type="Proteomes" id="UP000572817">
    <property type="component" value="Unassembled WGS sequence"/>
</dbReference>
<gene>
    <name evidence="2" type="ORF">GTA08_BOTSDO00367</name>
</gene>
<feature type="compositionally biased region" description="Basic and acidic residues" evidence="1">
    <location>
        <begin position="89"/>
        <end position="104"/>
    </location>
</feature>
<accession>A0A8H4J4A3</accession>
<reference evidence="2" key="1">
    <citation type="submission" date="2020-04" db="EMBL/GenBank/DDBJ databases">
        <title>Genome Assembly and Annotation of Botryosphaeria dothidea sdau 11-99, a Latent Pathogen of Apple Fruit Ring Rot in China.</title>
        <authorList>
            <person name="Yu C."/>
            <person name="Diao Y."/>
            <person name="Lu Q."/>
            <person name="Zhao J."/>
            <person name="Cui S."/>
            <person name="Peng C."/>
            <person name="He B."/>
            <person name="Liu H."/>
        </authorList>
    </citation>
    <scope>NUCLEOTIDE SEQUENCE [LARGE SCALE GENOMIC DNA]</scope>
    <source>
        <strain evidence="2">Sdau11-99</strain>
    </source>
</reference>
<feature type="compositionally biased region" description="Low complexity" evidence="1">
    <location>
        <begin position="24"/>
        <end position="41"/>
    </location>
</feature>
<feature type="compositionally biased region" description="Polar residues" evidence="1">
    <location>
        <begin position="1"/>
        <end position="20"/>
    </location>
</feature>
<dbReference type="AlphaFoldDB" id="A0A8H4J4A3"/>
<organism evidence="2 3">
    <name type="scientific">Botryosphaeria dothidea</name>
    <dbReference type="NCBI Taxonomy" id="55169"/>
    <lineage>
        <taxon>Eukaryota</taxon>
        <taxon>Fungi</taxon>
        <taxon>Dikarya</taxon>
        <taxon>Ascomycota</taxon>
        <taxon>Pezizomycotina</taxon>
        <taxon>Dothideomycetes</taxon>
        <taxon>Dothideomycetes incertae sedis</taxon>
        <taxon>Botryosphaeriales</taxon>
        <taxon>Botryosphaeriaceae</taxon>
        <taxon>Botryosphaeria</taxon>
    </lineage>
</organism>
<evidence type="ECO:0000313" key="3">
    <source>
        <dbReference type="Proteomes" id="UP000572817"/>
    </source>
</evidence>
<evidence type="ECO:0000313" key="2">
    <source>
        <dbReference type="EMBL" id="KAF4312951.1"/>
    </source>
</evidence>
<comment type="caution">
    <text evidence="2">The sequence shown here is derived from an EMBL/GenBank/DDBJ whole genome shotgun (WGS) entry which is preliminary data.</text>
</comment>